<dbReference type="CDD" id="cd00093">
    <property type="entry name" value="HTH_XRE"/>
    <property type="match status" value="1"/>
</dbReference>
<dbReference type="InterPro" id="IPR010982">
    <property type="entry name" value="Lambda_DNA-bd_dom_sf"/>
</dbReference>
<proteinExistence type="predicted"/>
<feature type="domain" description="HTH cro/C1-type" evidence="1">
    <location>
        <begin position="1"/>
        <end position="45"/>
    </location>
</feature>
<protein>
    <recommendedName>
        <fullName evidence="1">HTH cro/C1-type domain-containing protein</fullName>
    </recommendedName>
</protein>
<dbReference type="InterPro" id="IPR001387">
    <property type="entry name" value="Cro/C1-type_HTH"/>
</dbReference>
<dbReference type="SUPFAM" id="SSF47413">
    <property type="entry name" value="lambda repressor-like DNA-binding domains"/>
    <property type="match status" value="1"/>
</dbReference>
<dbReference type="PROSITE" id="PS50943">
    <property type="entry name" value="HTH_CROC1"/>
    <property type="match status" value="1"/>
</dbReference>
<evidence type="ECO:0000259" key="1">
    <source>
        <dbReference type="PROSITE" id="PS50943"/>
    </source>
</evidence>
<reference evidence="2" key="2">
    <citation type="submission" date="2015-07" db="EMBL/GenBank/DDBJ databases">
        <title>Plasmids, circular viruses and viroids from rat gut.</title>
        <authorList>
            <person name="Jorgensen T.J."/>
            <person name="Hansen M.A."/>
            <person name="Xu Z."/>
            <person name="Tabak M.A."/>
            <person name="Sorensen S.J."/>
            <person name="Hansen L.H."/>
        </authorList>
    </citation>
    <scope>NUCLEOTIDE SEQUENCE</scope>
    <source>
        <plasmid evidence="2">pRGRH0110</plasmid>
    </source>
</reference>
<evidence type="ECO:0000313" key="2">
    <source>
        <dbReference type="EMBL" id="CRY93931.1"/>
    </source>
</evidence>
<dbReference type="Pfam" id="PF01381">
    <property type="entry name" value="HTH_3"/>
    <property type="match status" value="1"/>
</dbReference>
<dbReference type="AlphaFoldDB" id="A0A0H5PW01"/>
<name>A0A0H5PW01_9ZZZZ</name>
<organism evidence="2">
    <name type="scientific">uncultured prokaryote</name>
    <dbReference type="NCBI Taxonomy" id="198431"/>
    <lineage>
        <taxon>unclassified sequences</taxon>
        <taxon>environmental samples</taxon>
    </lineage>
</organism>
<accession>A0A0H5PW01</accession>
<keyword evidence="2" id="KW-0614">Plasmid</keyword>
<dbReference type="SMART" id="SM00530">
    <property type="entry name" value="HTH_XRE"/>
    <property type="match status" value="1"/>
</dbReference>
<reference evidence="2" key="1">
    <citation type="submission" date="2015-06" db="EMBL/GenBank/DDBJ databases">
        <authorList>
            <person name="Joergensen T."/>
        </authorList>
    </citation>
    <scope>NUCLEOTIDE SEQUENCE</scope>
    <source>
        <plasmid evidence="2">pRGRH0110</plasmid>
    </source>
</reference>
<sequence length="87" mass="9297">MSQRELADRSGVKQQMIARFESGINTPNMSTVLKLLAAFGKTLYIGDLKNVELEDSAEPAAEVAAVIETPTGASIGNESLQKSDITE</sequence>
<dbReference type="EMBL" id="LN852800">
    <property type="protein sequence ID" value="CRY93931.1"/>
    <property type="molecule type" value="Genomic_DNA"/>
</dbReference>
<geneLocation type="plasmid" evidence="2">
    <name>pRGRH0110</name>
</geneLocation>
<dbReference type="Gene3D" id="1.10.260.40">
    <property type="entry name" value="lambda repressor-like DNA-binding domains"/>
    <property type="match status" value="1"/>
</dbReference>
<dbReference type="GO" id="GO:0003677">
    <property type="term" value="F:DNA binding"/>
    <property type="evidence" value="ECO:0007669"/>
    <property type="project" value="InterPro"/>
</dbReference>